<dbReference type="AlphaFoldDB" id="A0A835XVQ9"/>
<proteinExistence type="predicted"/>
<protein>
    <submittedName>
        <fullName evidence="2">Uncharacterized protein</fullName>
    </submittedName>
</protein>
<name>A0A835XVQ9_9CHLO</name>
<comment type="subcellular location">
    <subcellularLocation>
        <location evidence="1">Cytoplasm</location>
        <location evidence="1">Cytoskeleton</location>
        <location evidence="1">Cilium axoneme</location>
    </subcellularLocation>
</comment>
<evidence type="ECO:0000313" key="3">
    <source>
        <dbReference type="Proteomes" id="UP000612055"/>
    </source>
</evidence>
<sequence length="326" mass="34632">MPRLRRTQLLGSIPAPLTTTRKLTLSLQLLSPDTAGLLAAKVPSLEELVLPQGWGAVPARAVAQGLRALLRPTGSPSHIPLLTSLRRLELGGDGGSGCDAASCKLPPCVCAQAVLSTLEELSLHLDPEDAVPCVSQLARMTQLKALSLHAHRGSSLRLSRRPSWSQVRRLLDGNGSSPQWTDSEVLSLSTALAPLIRLRSLGMFGDFTSACLAMVAQLMTLPGLQELSLAGAVVEADSLERLTALTRLEVGMLVREGYWARLEGSVPQLPPRLRVLQLSDRRQSVGAIAALQVPACLETVELTALTVPSGSHLDGGLRPEGESRSS</sequence>
<dbReference type="Proteomes" id="UP000612055">
    <property type="component" value="Unassembled WGS sequence"/>
</dbReference>
<evidence type="ECO:0000256" key="1">
    <source>
        <dbReference type="ARBA" id="ARBA00004430"/>
    </source>
</evidence>
<dbReference type="Gene3D" id="3.80.10.10">
    <property type="entry name" value="Ribonuclease Inhibitor"/>
    <property type="match status" value="1"/>
</dbReference>
<organism evidence="2 3">
    <name type="scientific">Edaphochlamys debaryana</name>
    <dbReference type="NCBI Taxonomy" id="47281"/>
    <lineage>
        <taxon>Eukaryota</taxon>
        <taxon>Viridiplantae</taxon>
        <taxon>Chlorophyta</taxon>
        <taxon>core chlorophytes</taxon>
        <taxon>Chlorophyceae</taxon>
        <taxon>CS clade</taxon>
        <taxon>Chlamydomonadales</taxon>
        <taxon>Chlamydomonadales incertae sedis</taxon>
        <taxon>Edaphochlamys</taxon>
    </lineage>
</organism>
<reference evidence="2" key="1">
    <citation type="journal article" date="2020" name="bioRxiv">
        <title>Comparative genomics of Chlamydomonas.</title>
        <authorList>
            <person name="Craig R.J."/>
            <person name="Hasan A.R."/>
            <person name="Ness R.W."/>
            <person name="Keightley P.D."/>
        </authorList>
    </citation>
    <scope>NUCLEOTIDE SEQUENCE</scope>
    <source>
        <strain evidence="2">CCAP 11/70</strain>
    </source>
</reference>
<accession>A0A835XVQ9</accession>
<keyword evidence="3" id="KW-1185">Reference proteome</keyword>
<dbReference type="InterPro" id="IPR032675">
    <property type="entry name" value="LRR_dom_sf"/>
</dbReference>
<gene>
    <name evidence="2" type="ORF">HYH03_009746</name>
</gene>
<dbReference type="SUPFAM" id="SSF52047">
    <property type="entry name" value="RNI-like"/>
    <property type="match status" value="1"/>
</dbReference>
<dbReference type="GO" id="GO:0005930">
    <property type="term" value="C:axoneme"/>
    <property type="evidence" value="ECO:0007669"/>
    <property type="project" value="UniProtKB-SubCell"/>
</dbReference>
<dbReference type="EMBL" id="JAEHOE010000048">
    <property type="protein sequence ID" value="KAG2492017.1"/>
    <property type="molecule type" value="Genomic_DNA"/>
</dbReference>
<comment type="caution">
    <text evidence="2">The sequence shown here is derived from an EMBL/GenBank/DDBJ whole genome shotgun (WGS) entry which is preliminary data.</text>
</comment>
<evidence type="ECO:0000313" key="2">
    <source>
        <dbReference type="EMBL" id="KAG2492017.1"/>
    </source>
</evidence>